<gene>
    <name evidence="1" type="ORF">L7E55_09900</name>
</gene>
<dbReference type="AlphaFoldDB" id="A0A9X4JU85"/>
<dbReference type="RefSeq" id="WP_277444015.1">
    <property type="nucleotide sequence ID" value="NZ_JAKOAV010000017.1"/>
</dbReference>
<keyword evidence="2" id="KW-1185">Reference proteome</keyword>
<evidence type="ECO:0000313" key="2">
    <source>
        <dbReference type="Proteomes" id="UP001154312"/>
    </source>
</evidence>
<dbReference type="EMBL" id="JAKOAV010000017">
    <property type="protein sequence ID" value="MDF9408665.1"/>
    <property type="molecule type" value="Genomic_DNA"/>
</dbReference>
<protein>
    <submittedName>
        <fullName evidence="1">Uncharacterized protein</fullName>
    </submittedName>
</protein>
<accession>A0A9X4JU85</accession>
<reference evidence="1" key="1">
    <citation type="submission" date="2022-02" db="EMBL/GenBank/DDBJ databases">
        <authorList>
            <person name="Leng L."/>
        </authorList>
    </citation>
    <scope>NUCLEOTIDE SEQUENCE</scope>
    <source>
        <strain evidence="1">JI</strain>
    </source>
</reference>
<organism evidence="1 2">
    <name type="scientific">Pelotomaculum isophthalicicum JI</name>
    <dbReference type="NCBI Taxonomy" id="947010"/>
    <lineage>
        <taxon>Bacteria</taxon>
        <taxon>Bacillati</taxon>
        <taxon>Bacillota</taxon>
        <taxon>Clostridia</taxon>
        <taxon>Eubacteriales</taxon>
        <taxon>Desulfotomaculaceae</taxon>
        <taxon>Pelotomaculum</taxon>
    </lineage>
</organism>
<evidence type="ECO:0000313" key="1">
    <source>
        <dbReference type="EMBL" id="MDF9408665.1"/>
    </source>
</evidence>
<comment type="caution">
    <text evidence="1">The sequence shown here is derived from an EMBL/GenBank/DDBJ whole genome shotgun (WGS) entry which is preliminary data.</text>
</comment>
<sequence length="58" mass="6622">MDRSEKELKVMLMLLEHGVSRDVAIVAVNEIWSEQDLDEIISLPPEKVAEIAQDMKDL</sequence>
<proteinExistence type="predicted"/>
<dbReference type="Proteomes" id="UP001154312">
    <property type="component" value="Unassembled WGS sequence"/>
</dbReference>
<name>A0A9X4JU85_9FIRM</name>